<evidence type="ECO:0000313" key="4">
    <source>
        <dbReference type="Proteomes" id="UP000770661"/>
    </source>
</evidence>
<dbReference type="Pfam" id="PF11414">
    <property type="entry name" value="Suppressor_APC"/>
    <property type="match status" value="1"/>
</dbReference>
<dbReference type="Gene3D" id="1.10.287.450">
    <property type="entry name" value="Helix hairpin bin"/>
    <property type="match status" value="1"/>
</dbReference>
<dbReference type="SUPFAM" id="SSF47473">
    <property type="entry name" value="EF-hand"/>
    <property type="match status" value="1"/>
</dbReference>
<dbReference type="OrthoDB" id="10035013at2759"/>
<reference evidence="3" key="1">
    <citation type="submission" date="2020-07" db="EMBL/GenBank/DDBJ databases">
        <title>The High-quality genome of the commercially important snow crab, Chionoecetes opilio.</title>
        <authorList>
            <person name="Jeong J.-H."/>
            <person name="Ryu S."/>
        </authorList>
    </citation>
    <scope>NUCLEOTIDE SEQUENCE</scope>
    <source>
        <strain evidence="3">MADBK_172401_WGS</strain>
        <tissue evidence="3">Digestive gland</tissue>
    </source>
</reference>
<feature type="region of interest" description="Disordered" evidence="1">
    <location>
        <begin position="96"/>
        <end position="163"/>
    </location>
</feature>
<evidence type="ECO:0000256" key="1">
    <source>
        <dbReference type="SAM" id="MobiDB-lite"/>
    </source>
</evidence>
<dbReference type="Proteomes" id="UP000770661">
    <property type="component" value="Unassembled WGS sequence"/>
</dbReference>
<dbReference type="InterPro" id="IPR026828">
    <property type="entry name" value="SAPC2_1/2"/>
</dbReference>
<protein>
    <submittedName>
        <fullName evidence="3">Suppressor APC domain-containing protein 2</fullName>
    </submittedName>
</protein>
<organism evidence="3 4">
    <name type="scientific">Chionoecetes opilio</name>
    <name type="common">Atlantic snow crab</name>
    <name type="synonym">Cancer opilio</name>
    <dbReference type="NCBI Taxonomy" id="41210"/>
    <lineage>
        <taxon>Eukaryota</taxon>
        <taxon>Metazoa</taxon>
        <taxon>Ecdysozoa</taxon>
        <taxon>Arthropoda</taxon>
        <taxon>Crustacea</taxon>
        <taxon>Multicrustacea</taxon>
        <taxon>Malacostraca</taxon>
        <taxon>Eumalacostraca</taxon>
        <taxon>Eucarida</taxon>
        <taxon>Decapoda</taxon>
        <taxon>Pleocyemata</taxon>
        <taxon>Brachyura</taxon>
        <taxon>Eubrachyura</taxon>
        <taxon>Majoidea</taxon>
        <taxon>Majidae</taxon>
        <taxon>Chionoecetes</taxon>
    </lineage>
</organism>
<evidence type="ECO:0000313" key="3">
    <source>
        <dbReference type="EMBL" id="KAG0721116.1"/>
    </source>
</evidence>
<accession>A0A8J4YCC6</accession>
<feature type="domain" description="Suppressor APC" evidence="2">
    <location>
        <begin position="24"/>
        <end position="98"/>
    </location>
</feature>
<dbReference type="InterPro" id="IPR011992">
    <property type="entry name" value="EF-hand-dom_pair"/>
</dbReference>
<proteinExistence type="predicted"/>
<evidence type="ECO:0000259" key="2">
    <source>
        <dbReference type="Pfam" id="PF25825"/>
    </source>
</evidence>
<gene>
    <name evidence="3" type="primary">Sapcd2</name>
    <name evidence="3" type="ORF">GWK47_006520</name>
</gene>
<feature type="region of interest" description="Disordered" evidence="1">
    <location>
        <begin position="344"/>
        <end position="399"/>
    </location>
</feature>
<feature type="compositionally biased region" description="Pro residues" evidence="1">
    <location>
        <begin position="198"/>
        <end position="227"/>
    </location>
</feature>
<sequence>MTSTHTSSSGSSSCVTNSPYALDGLPKTFVNAMRTLFDIMDDQRSGYVKLSEIERRWQDDGAEGLPKDVLPSLRKVTPSDGYLSFERFCAGLQPRTAPHRWPHAPHQDDPPPQHPHHHPPHYIRPSKTEIKMGMSGVVLAGPPKPPRVLERGGVGGGGTHSLDRNLEGRISLLHIGGTKEPLGRGVGDGGMAQELQTPRPPPPTTTPPGPPTTPQPPAAAPNAPPPKKVGGRKREARRHTLQNGVDNNMLCRLKQLEAERDMLIQGCEVVERARAWYREQLSGITERLHTLPHAGHRLEPSLESQQERLHFQLARIYEVNSHLTALMAVGEGGLSSLNLALAPTSAPPTAAPPPPPPLAPLPPPDTISIISSSHIRRNKATPPAATAPPPHPPPLHHHGRLHLHYNLEYSF</sequence>
<dbReference type="PANTHER" id="PTHR14907:SF2">
    <property type="entry name" value="SUPPRESSOR APC DOMAIN-CONTAINING PROTEIN 2"/>
    <property type="match status" value="1"/>
</dbReference>
<dbReference type="EMBL" id="JACEEZ010011782">
    <property type="protein sequence ID" value="KAG0721116.1"/>
    <property type="molecule type" value="Genomic_DNA"/>
</dbReference>
<feature type="region of interest" description="Disordered" evidence="1">
    <location>
        <begin position="176"/>
        <end position="243"/>
    </location>
</feature>
<keyword evidence="4" id="KW-1185">Reference proteome</keyword>
<dbReference type="InterPro" id="IPR057953">
    <property type="entry name" value="SAPC2_N"/>
</dbReference>
<dbReference type="PANTHER" id="PTHR14907">
    <property type="entry name" value="FI14130P"/>
    <property type="match status" value="1"/>
</dbReference>
<dbReference type="Pfam" id="PF25825">
    <property type="entry name" value="SAPC2_N"/>
    <property type="match status" value="1"/>
</dbReference>
<feature type="compositionally biased region" description="Basic residues" evidence="1">
    <location>
        <begin position="229"/>
        <end position="240"/>
    </location>
</feature>
<feature type="compositionally biased region" description="Pro residues" evidence="1">
    <location>
        <begin position="345"/>
        <end position="365"/>
    </location>
</feature>
<name>A0A8J4YCC6_CHIOP</name>
<comment type="caution">
    <text evidence="3">The sequence shown here is derived from an EMBL/GenBank/DDBJ whole genome shotgun (WGS) entry which is preliminary data.</text>
</comment>
<dbReference type="AlphaFoldDB" id="A0A8J4YCC6"/>